<dbReference type="EMBL" id="JASBWR010000108">
    <property type="protein sequence ID" value="KAJ9094771.1"/>
    <property type="molecule type" value="Genomic_DNA"/>
</dbReference>
<evidence type="ECO:0000313" key="2">
    <source>
        <dbReference type="Proteomes" id="UP001241377"/>
    </source>
</evidence>
<evidence type="ECO:0000313" key="1">
    <source>
        <dbReference type="EMBL" id="KAJ9094771.1"/>
    </source>
</evidence>
<name>A0ACC2V7F4_9TREE</name>
<protein>
    <submittedName>
        <fullName evidence="1">Golgi transport complex subunit 6</fullName>
    </submittedName>
</protein>
<accession>A0ACC2V7F4</accession>
<organism evidence="1 2">
    <name type="scientific">Naganishia cerealis</name>
    <dbReference type="NCBI Taxonomy" id="610337"/>
    <lineage>
        <taxon>Eukaryota</taxon>
        <taxon>Fungi</taxon>
        <taxon>Dikarya</taxon>
        <taxon>Basidiomycota</taxon>
        <taxon>Agaricomycotina</taxon>
        <taxon>Tremellomycetes</taxon>
        <taxon>Filobasidiales</taxon>
        <taxon>Filobasidiaceae</taxon>
        <taxon>Naganishia</taxon>
    </lineage>
</organism>
<sequence length="747" mass="85363">MDFVDFDTLNLSDDLPQPQPALSLPIATNIETFGRKFYNLNSLTRNLLKRDNNTDTEKSENQPQVAEKYANLSLLLIEDTKNADNDHQEPHSDIKISALSARLSRVLNNPLSDSQIRQIFGSLEDTLRSWDSILEPGALGSMLRRKLRGEIERTLIRNQTQTLKEYQPVIKNLRKLEENVDALRSASMGVVDSVNNDFESSEIFNSKMENLHRKKTAVVVKKQLLSAFRAKFTLNEYEEYTLENGDISDEFFTVLAKAEQVDQNCSILLSIDNSQLGVKTMARVNRLVTRASEKVVAYANRTLGNLYALNNRDRVRTLHQCFVYLRHRPHYLNSVLATFVGSRSKTLVDEFLGQANSRVAGSSPQSEEYQDPVRVIGDLLAYIHSVVVSESETILGIFSFENDLVDETSRKEFGEIMNDCVAKVLQSLAKPVRAKLEQIISREVRILVLFSIHHLVELYYIMFSKQIKQDHMGLVATIESLVESAELRIVTTVENKLTTIRNSNLAQLQLNIDLQPPEWIIDFYSEILPMLDQTHTESIFKDNSLVNMVVDQPIQIYEQHMENSQVKNFEKRDKYILQLNCLDLILSKIMPISVLTDKVILVNEKIKEVSDKLVETQVSSLLEESGLTDFYNIANMICPINDDFFDVSIYEPITENKLFTEDNIRQVNLKIQAFLPTALLDIQQSLFKINSPLVVNEIITESAIKYSRFYGRFQLICDEYLKVPLLAWSDGEVATLLGVEDAYFDEQ</sequence>
<keyword evidence="2" id="KW-1185">Reference proteome</keyword>
<reference evidence="1" key="1">
    <citation type="submission" date="2023-04" db="EMBL/GenBank/DDBJ databases">
        <title>Draft Genome sequencing of Naganishia species isolated from polar environments using Oxford Nanopore Technology.</title>
        <authorList>
            <person name="Leo P."/>
            <person name="Venkateswaran K."/>
        </authorList>
    </citation>
    <scope>NUCLEOTIDE SEQUENCE</scope>
    <source>
        <strain evidence="1">MNA-CCFEE 5261</strain>
    </source>
</reference>
<comment type="caution">
    <text evidence="1">The sequence shown here is derived from an EMBL/GenBank/DDBJ whole genome shotgun (WGS) entry which is preliminary data.</text>
</comment>
<gene>
    <name evidence="1" type="primary">COG6</name>
    <name evidence="1" type="ORF">QFC19_007805</name>
</gene>
<dbReference type="Proteomes" id="UP001241377">
    <property type="component" value="Unassembled WGS sequence"/>
</dbReference>
<proteinExistence type="predicted"/>